<sequence length="86" mass="9835">MHYGDTLKLLATNGDENRRFLFTRSAGATSSGYKLYGYDPDENARNFLEDFGIGGNPNHQQEIEEARRRIQFYVGEDWEIEAAQTA</sequence>
<dbReference type="KEGG" id="hpel:HZS54_12050"/>
<dbReference type="AlphaFoldDB" id="A0A7D5PF31"/>
<proteinExistence type="predicted"/>
<evidence type="ECO:0000313" key="2">
    <source>
        <dbReference type="Proteomes" id="UP000509346"/>
    </source>
</evidence>
<reference evidence="1 2" key="1">
    <citation type="submission" date="2020-07" db="EMBL/GenBank/DDBJ databases">
        <title>Halosimplex litoreum sp. nov. and Halosimplex rubrum sp. nov., isolated from different salt environments.</title>
        <authorList>
            <person name="Cui H."/>
        </authorList>
    </citation>
    <scope>NUCLEOTIDE SEQUENCE [LARGE SCALE GENOMIC DNA]</scope>
    <source>
        <strain evidence="1 2">R2</strain>
    </source>
</reference>
<dbReference type="Proteomes" id="UP000509346">
    <property type="component" value="Chromosome"/>
</dbReference>
<dbReference type="RefSeq" id="WP_179922767.1">
    <property type="nucleotide sequence ID" value="NZ_CP058909.1"/>
</dbReference>
<name>A0A7D5PF31_9EURY</name>
<accession>A0A7D5PF31</accession>
<evidence type="ECO:0000313" key="1">
    <source>
        <dbReference type="EMBL" id="QLH82299.1"/>
    </source>
</evidence>
<dbReference type="GeneID" id="56083333"/>
<protein>
    <submittedName>
        <fullName evidence="1">Uncharacterized protein</fullName>
    </submittedName>
</protein>
<dbReference type="OrthoDB" id="376602at2157"/>
<keyword evidence="2" id="KW-1185">Reference proteome</keyword>
<gene>
    <name evidence="1" type="ORF">HZS54_12050</name>
</gene>
<dbReference type="EMBL" id="CP058909">
    <property type="protein sequence ID" value="QLH82299.1"/>
    <property type="molecule type" value="Genomic_DNA"/>
</dbReference>
<organism evidence="1 2">
    <name type="scientific">Halosimplex pelagicum</name>
    <dbReference type="NCBI Taxonomy" id="869886"/>
    <lineage>
        <taxon>Archaea</taxon>
        <taxon>Methanobacteriati</taxon>
        <taxon>Methanobacteriota</taxon>
        <taxon>Stenosarchaea group</taxon>
        <taxon>Halobacteria</taxon>
        <taxon>Halobacteriales</taxon>
        <taxon>Haloarculaceae</taxon>
        <taxon>Halosimplex</taxon>
    </lineage>
</organism>